<feature type="domain" description="Aminotransferase class I/classII large" evidence="7">
    <location>
        <begin position="34"/>
        <end position="377"/>
    </location>
</feature>
<dbReference type="InterPro" id="IPR015421">
    <property type="entry name" value="PyrdxlP-dep_Trfase_major"/>
</dbReference>
<protein>
    <recommendedName>
        <fullName evidence="6">Aminotransferase</fullName>
        <ecNumber evidence="6">2.6.1.-</ecNumber>
    </recommendedName>
</protein>
<dbReference type="PANTHER" id="PTHR46383:SF1">
    <property type="entry name" value="ASPARTATE AMINOTRANSFERASE"/>
    <property type="match status" value="1"/>
</dbReference>
<reference evidence="8 9" key="1">
    <citation type="submission" date="2023-09" db="EMBL/GenBank/DDBJ databases">
        <title>Novel taxa isolated from Blanes Bay.</title>
        <authorList>
            <person name="Rey-Velasco X."/>
            <person name="Lucena T."/>
        </authorList>
    </citation>
    <scope>NUCLEOTIDE SEQUENCE [LARGE SCALE GENOMIC DNA]</scope>
    <source>
        <strain evidence="8 9">S356</strain>
    </source>
</reference>
<dbReference type="InterPro" id="IPR015424">
    <property type="entry name" value="PyrdxlP-dep_Trfase"/>
</dbReference>
<dbReference type="GO" id="GO:0008483">
    <property type="term" value="F:transaminase activity"/>
    <property type="evidence" value="ECO:0007669"/>
    <property type="project" value="UniProtKB-KW"/>
</dbReference>
<keyword evidence="9" id="KW-1185">Reference proteome</keyword>
<dbReference type="Pfam" id="PF00155">
    <property type="entry name" value="Aminotran_1_2"/>
    <property type="match status" value="1"/>
</dbReference>
<organism evidence="8 9">
    <name type="scientific">Asprobacillus argus</name>
    <dbReference type="NCBI Taxonomy" id="3076534"/>
    <lineage>
        <taxon>Bacteria</taxon>
        <taxon>Pseudomonadati</taxon>
        <taxon>Bacteroidota</taxon>
        <taxon>Flavobacteriia</taxon>
        <taxon>Flavobacteriales</taxon>
        <taxon>Flavobacteriaceae</taxon>
        <taxon>Asprobacillus</taxon>
    </lineage>
</organism>
<evidence type="ECO:0000256" key="1">
    <source>
        <dbReference type="ARBA" id="ARBA00001933"/>
    </source>
</evidence>
<evidence type="ECO:0000256" key="4">
    <source>
        <dbReference type="ARBA" id="ARBA00022679"/>
    </source>
</evidence>
<sequence>MINKNVLSLKQSATLLINEKVKDLRKEGRTISHFGFGQSPFPIFPSIVASLQQHADNNHYLPVAGLESLREHIVSFLAKEQGIHTTKEAVFIGPGSKELLYQTILIFEAEYLIPKGSWVSYIPQIQSKGGTYHILDTDLEHDFKLTAHALEAFLIDQPKEKEFVLILNSPNNPTGTVYSLEEYKALAEVCKKYSIMVMSDEIYSQINFNQPYSPSISAHYPEGTIVFGGLSKVFSAGGYRLGYMMLPEKLKDLQNVYKSLFSETFSCVSSPVQYAAINAYEYQKDLKQYVADSSAILKGVSAFMYDEFTKVGVQCTRSEGAFYMVIGFNTFKKQLSEMNVRTSSNLAHYILEHFGVAMLPGVDFGFQEEELFFRLAFVDFDGANVMDAYQKGSKIDALFIKEHCPSIYNGVTQVQAFVKSME</sequence>
<comment type="similarity">
    <text evidence="2 6">Belongs to the class-I pyridoxal-phosphate-dependent aminotransferase family.</text>
</comment>
<dbReference type="EMBL" id="JAVTTO010000001">
    <property type="protein sequence ID" value="MDT7831255.1"/>
    <property type="molecule type" value="Genomic_DNA"/>
</dbReference>
<accession>A0ABU3LC57</accession>
<dbReference type="InterPro" id="IPR004839">
    <property type="entry name" value="Aminotransferase_I/II_large"/>
</dbReference>
<evidence type="ECO:0000256" key="5">
    <source>
        <dbReference type="ARBA" id="ARBA00022898"/>
    </source>
</evidence>
<evidence type="ECO:0000259" key="7">
    <source>
        <dbReference type="Pfam" id="PF00155"/>
    </source>
</evidence>
<dbReference type="Gene3D" id="3.90.1150.10">
    <property type="entry name" value="Aspartate Aminotransferase, domain 1"/>
    <property type="match status" value="1"/>
</dbReference>
<evidence type="ECO:0000256" key="6">
    <source>
        <dbReference type="RuleBase" id="RU000481"/>
    </source>
</evidence>
<gene>
    <name evidence="8" type="ORF">RQM59_02630</name>
</gene>
<evidence type="ECO:0000313" key="8">
    <source>
        <dbReference type="EMBL" id="MDT7831255.1"/>
    </source>
</evidence>
<dbReference type="SUPFAM" id="SSF53383">
    <property type="entry name" value="PLP-dependent transferases"/>
    <property type="match status" value="1"/>
</dbReference>
<dbReference type="Proteomes" id="UP001257277">
    <property type="component" value="Unassembled WGS sequence"/>
</dbReference>
<evidence type="ECO:0000256" key="2">
    <source>
        <dbReference type="ARBA" id="ARBA00007441"/>
    </source>
</evidence>
<keyword evidence="4 6" id="KW-0808">Transferase</keyword>
<dbReference type="InterPro" id="IPR050596">
    <property type="entry name" value="AspAT/PAT-like"/>
</dbReference>
<name>A0ABU3LC57_9FLAO</name>
<dbReference type="Gene3D" id="3.40.640.10">
    <property type="entry name" value="Type I PLP-dependent aspartate aminotransferase-like (Major domain)"/>
    <property type="match status" value="1"/>
</dbReference>
<evidence type="ECO:0000313" key="9">
    <source>
        <dbReference type="Proteomes" id="UP001257277"/>
    </source>
</evidence>
<dbReference type="EC" id="2.6.1.-" evidence="6"/>
<dbReference type="InterPro" id="IPR015422">
    <property type="entry name" value="PyrdxlP-dep_Trfase_small"/>
</dbReference>
<dbReference type="PANTHER" id="PTHR46383">
    <property type="entry name" value="ASPARTATE AMINOTRANSFERASE"/>
    <property type="match status" value="1"/>
</dbReference>
<dbReference type="RefSeq" id="WP_349240506.1">
    <property type="nucleotide sequence ID" value="NZ_JAVTTO010000001.1"/>
</dbReference>
<comment type="cofactor">
    <cofactor evidence="1 6">
        <name>pyridoxal 5'-phosphate</name>
        <dbReference type="ChEBI" id="CHEBI:597326"/>
    </cofactor>
</comment>
<keyword evidence="3 6" id="KW-0032">Aminotransferase</keyword>
<evidence type="ECO:0000256" key="3">
    <source>
        <dbReference type="ARBA" id="ARBA00022576"/>
    </source>
</evidence>
<dbReference type="CDD" id="cd00609">
    <property type="entry name" value="AAT_like"/>
    <property type="match status" value="1"/>
</dbReference>
<comment type="caution">
    <text evidence="8">The sequence shown here is derived from an EMBL/GenBank/DDBJ whole genome shotgun (WGS) entry which is preliminary data.</text>
</comment>
<proteinExistence type="inferred from homology"/>
<keyword evidence="5" id="KW-0663">Pyridoxal phosphate</keyword>
<dbReference type="InterPro" id="IPR004838">
    <property type="entry name" value="NHTrfase_class1_PyrdxlP-BS"/>
</dbReference>
<dbReference type="PROSITE" id="PS00105">
    <property type="entry name" value="AA_TRANSFER_CLASS_1"/>
    <property type="match status" value="1"/>
</dbReference>